<evidence type="ECO:0000256" key="2">
    <source>
        <dbReference type="ARBA" id="ARBA00009482"/>
    </source>
</evidence>
<dbReference type="SUPFAM" id="SSF50978">
    <property type="entry name" value="WD40 repeat-like"/>
    <property type="match status" value="1"/>
</dbReference>
<dbReference type="PROSITE" id="PS50082">
    <property type="entry name" value="WD_REPEATS_2"/>
    <property type="match status" value="2"/>
</dbReference>
<dbReference type="InterPro" id="IPR015048">
    <property type="entry name" value="DUF1899"/>
</dbReference>
<dbReference type="Gene3D" id="2.130.10.10">
    <property type="entry name" value="YVTN repeat-like/Quinoprotein amine dehydrogenase"/>
    <property type="match status" value="2"/>
</dbReference>
<keyword evidence="6" id="KW-0009">Actin-binding</keyword>
<feature type="repeat" description="WD" evidence="7">
    <location>
        <begin position="578"/>
        <end position="620"/>
    </location>
</feature>
<dbReference type="InterPro" id="IPR019775">
    <property type="entry name" value="WD40_repeat_CS"/>
</dbReference>
<feature type="compositionally biased region" description="Polar residues" evidence="9">
    <location>
        <begin position="949"/>
        <end position="966"/>
    </location>
</feature>
<dbReference type="EMBL" id="JAKCXM010000001">
    <property type="protein sequence ID" value="KAJ0410211.1"/>
    <property type="molecule type" value="Genomic_DNA"/>
</dbReference>
<feature type="domain" description="DUF1899" evidence="10">
    <location>
        <begin position="503"/>
        <end position="569"/>
    </location>
</feature>
<dbReference type="PANTHER" id="PTHR10856">
    <property type="entry name" value="CORONIN"/>
    <property type="match status" value="1"/>
</dbReference>
<evidence type="ECO:0000256" key="4">
    <source>
        <dbReference type="ARBA" id="ARBA00022574"/>
    </source>
</evidence>
<dbReference type="InterPro" id="IPR036322">
    <property type="entry name" value="WD40_repeat_dom_sf"/>
</dbReference>
<evidence type="ECO:0000256" key="7">
    <source>
        <dbReference type="PROSITE-ProRule" id="PRU00221"/>
    </source>
</evidence>
<dbReference type="GO" id="GO:0003779">
    <property type="term" value="F:actin binding"/>
    <property type="evidence" value="ECO:0007669"/>
    <property type="project" value="UniProtKB-KW"/>
</dbReference>
<evidence type="ECO:0000256" key="3">
    <source>
        <dbReference type="ARBA" id="ARBA00022490"/>
    </source>
</evidence>
<evidence type="ECO:0000256" key="8">
    <source>
        <dbReference type="RuleBase" id="RU280818"/>
    </source>
</evidence>
<feature type="compositionally biased region" description="Low complexity" evidence="9">
    <location>
        <begin position="93"/>
        <end position="105"/>
    </location>
</feature>
<feature type="region of interest" description="Disordered" evidence="9">
    <location>
        <begin position="84"/>
        <end position="105"/>
    </location>
</feature>
<dbReference type="Pfam" id="PF16300">
    <property type="entry name" value="WD40_4"/>
    <property type="match status" value="2"/>
</dbReference>
<dbReference type="SMART" id="SM01166">
    <property type="entry name" value="DUF1899"/>
    <property type="match status" value="2"/>
</dbReference>
<accession>A0AAD5MA27</accession>
<evidence type="ECO:0000256" key="1">
    <source>
        <dbReference type="ARBA" id="ARBA00004496"/>
    </source>
</evidence>
<dbReference type="InterPro" id="IPR001680">
    <property type="entry name" value="WD40_rpt"/>
</dbReference>
<dbReference type="Pfam" id="PF08953">
    <property type="entry name" value="DUF1899"/>
    <property type="match status" value="1"/>
</dbReference>
<evidence type="ECO:0000259" key="10">
    <source>
        <dbReference type="SMART" id="SM01166"/>
    </source>
</evidence>
<organism evidence="11 12">
    <name type="scientific">Pythium insidiosum</name>
    <name type="common">Pythiosis disease agent</name>
    <dbReference type="NCBI Taxonomy" id="114742"/>
    <lineage>
        <taxon>Eukaryota</taxon>
        <taxon>Sar</taxon>
        <taxon>Stramenopiles</taxon>
        <taxon>Oomycota</taxon>
        <taxon>Peronosporomycetes</taxon>
        <taxon>Pythiales</taxon>
        <taxon>Pythiaceae</taxon>
        <taxon>Pythium</taxon>
    </lineage>
</organism>
<feature type="region of interest" description="Disordered" evidence="9">
    <location>
        <begin position="901"/>
        <end position="920"/>
    </location>
</feature>
<feature type="domain" description="DUF1899" evidence="10">
    <location>
        <begin position="6"/>
        <end position="69"/>
    </location>
</feature>
<dbReference type="PROSITE" id="PS00678">
    <property type="entry name" value="WD_REPEATS_1"/>
    <property type="match status" value="1"/>
</dbReference>
<dbReference type="PROSITE" id="PS50294">
    <property type="entry name" value="WD_REPEATS_REGION"/>
    <property type="match status" value="2"/>
</dbReference>
<dbReference type="Proteomes" id="UP001209570">
    <property type="component" value="Unassembled WGS sequence"/>
</dbReference>
<feature type="region of interest" description="Disordered" evidence="9">
    <location>
        <begin position="945"/>
        <end position="977"/>
    </location>
</feature>
<protein>
    <recommendedName>
        <fullName evidence="8">Coronin</fullName>
    </recommendedName>
</protein>
<evidence type="ECO:0000313" key="11">
    <source>
        <dbReference type="EMBL" id="KAJ0410211.1"/>
    </source>
</evidence>
<dbReference type="InterPro" id="IPR015943">
    <property type="entry name" value="WD40/YVTN_repeat-like_dom_sf"/>
</dbReference>
<keyword evidence="4 7" id="KW-0853">WD repeat</keyword>
<dbReference type="PANTHER" id="PTHR10856:SF20">
    <property type="entry name" value="CORONIN-7"/>
    <property type="match status" value="1"/>
</dbReference>
<reference evidence="11" key="1">
    <citation type="submission" date="2021-12" db="EMBL/GenBank/DDBJ databases">
        <title>Prjna785345.</title>
        <authorList>
            <person name="Rujirawat T."/>
            <person name="Krajaejun T."/>
        </authorList>
    </citation>
    <scope>NUCLEOTIDE SEQUENCE</scope>
    <source>
        <strain evidence="11">Pi057C3</strain>
    </source>
</reference>
<dbReference type="AlphaFoldDB" id="A0AAD5MA27"/>
<feature type="repeat" description="WD" evidence="7">
    <location>
        <begin position="622"/>
        <end position="659"/>
    </location>
</feature>
<gene>
    <name evidence="11" type="ORF">P43SY_002543</name>
</gene>
<sequence length="977" mass="104970">MAPRLPFHVSKFRNIECKPLPRDHGFDQLQVTTAAVDGNALAATLDHFAYPHQMNGGAAIQVLPLDAAGKRTVSNDLWKLPPPESEWDDLHRSPVSSFSATDASSPSSFSAVRWHPSAQGIFAALDHRQLSVFDVSESQGVFRLAPPEADDGVPLCAVAWSYDGSRLAMASQRQRVHVADPRTNVVACSFDAHAGRRRPTNVVWGGRDDDVLITAGSDAVNDRELRVWDPRNISSSVARVRLDSGVGPLFLLFDTDVNLLYVLGRGDRSARCLELDMARGPFLHALDHSALAHMTLAATLLPKQNCDTRECEVARVLNLSGANGGLCDVLSYRVPRRDALVTFQSDLYPQTRAFRAALSAESWRRGENALPTLEAVSPTPASSESSLASVFSRPQAVVTQWSAPVPASTVAETPAEPSANGWGANVWSASATSAPASSGAHTSGWNSKATAWNAAPQTVAAAAAEPAPAPLQWASAVTTKEETPATVEEPAMPTFSEKAKRLGSVYGHKLKYIKGKASARGEAFHLGDRTPLSGSTAILTGLQASSAYWAVPLAGAGGPVLVAPLEAAGKAGPEHPVLNGHKAAVTDLAFHTFQPDVLATASGDSTIAVWRVDSTALPQTVLRGHTKGVRSLLFHPCATNVLCSTGQDLSIRLWDVEAGAERICLTDKLEDTVWNSAFSSDGALLATSSRARILRVFDPRATGHALVAMGCALDSPRPQLVSWLSPSQLFTVGTNPQNLETQLRLWDARNLVEPVSIASLASADAGSTPLPFYDESSRALFMVGMGGRHIWSYEIDAASDAVVHANLPFVADGTTPISGAVPLPKSLCDVRGVEIAKFLVLRGGAVERVSFSLPRAERLKQYFQDDVFGAARSTTRPSLSASEWFDRHDAVVQYDSLCPPGMTPLSEAPPDDESRNQATAKSLFYRAKWEQEEREKQLKAERLDRLQALAQQPSLHSQFQPRSNTGRGDDSDDDWDD</sequence>
<dbReference type="GO" id="GO:0005737">
    <property type="term" value="C:cytoplasm"/>
    <property type="evidence" value="ECO:0007669"/>
    <property type="project" value="UniProtKB-SubCell"/>
</dbReference>
<comment type="similarity">
    <text evidence="2 8">Belongs to the WD repeat coronin family.</text>
</comment>
<comment type="subcellular location">
    <subcellularLocation>
        <location evidence="1">Cytoplasm</location>
    </subcellularLocation>
</comment>
<keyword evidence="12" id="KW-1185">Reference proteome</keyword>
<evidence type="ECO:0000256" key="6">
    <source>
        <dbReference type="ARBA" id="ARBA00023203"/>
    </source>
</evidence>
<dbReference type="SUPFAM" id="SSF50969">
    <property type="entry name" value="YVTN repeat-like/Quinoprotein amine dehydrogenase"/>
    <property type="match status" value="1"/>
</dbReference>
<dbReference type="SMART" id="SM00320">
    <property type="entry name" value="WD40"/>
    <property type="match status" value="6"/>
</dbReference>
<comment type="caution">
    <text evidence="11">The sequence shown here is derived from an EMBL/GenBank/DDBJ whole genome shotgun (WGS) entry which is preliminary data.</text>
</comment>
<proteinExistence type="inferred from homology"/>
<keyword evidence="5 8" id="KW-0677">Repeat</keyword>
<evidence type="ECO:0000256" key="5">
    <source>
        <dbReference type="ARBA" id="ARBA00022737"/>
    </source>
</evidence>
<evidence type="ECO:0000313" key="12">
    <source>
        <dbReference type="Proteomes" id="UP001209570"/>
    </source>
</evidence>
<dbReference type="SMART" id="SM01167">
    <property type="entry name" value="DUF1900"/>
    <property type="match status" value="2"/>
</dbReference>
<dbReference type="InterPro" id="IPR015505">
    <property type="entry name" value="Coronin"/>
</dbReference>
<evidence type="ECO:0000256" key="9">
    <source>
        <dbReference type="SAM" id="MobiDB-lite"/>
    </source>
</evidence>
<dbReference type="InterPro" id="IPR011044">
    <property type="entry name" value="Quino_amine_DH_bsu"/>
</dbReference>
<keyword evidence="3" id="KW-0963">Cytoplasm</keyword>
<dbReference type="Pfam" id="PF00400">
    <property type="entry name" value="WD40"/>
    <property type="match status" value="2"/>
</dbReference>
<name>A0AAD5MA27_PYTIN</name>